<protein>
    <recommendedName>
        <fullName evidence="5">Transmembrane protein 98</fullName>
    </recommendedName>
</protein>
<evidence type="ECO:0000256" key="12">
    <source>
        <dbReference type="SAM" id="Phobius"/>
    </source>
</evidence>
<evidence type="ECO:0000313" key="13">
    <source>
        <dbReference type="EMBL" id="OWF39401.1"/>
    </source>
</evidence>
<keyword evidence="14" id="KW-1185">Reference proteome</keyword>
<keyword evidence="11 12" id="KW-0472">Membrane</keyword>
<evidence type="ECO:0000256" key="1">
    <source>
        <dbReference type="ARBA" id="ARBA00004401"/>
    </source>
</evidence>
<reference evidence="13 14" key="1">
    <citation type="journal article" date="2017" name="Nat. Ecol. Evol.">
        <title>Scallop genome provides insights into evolution of bilaterian karyotype and development.</title>
        <authorList>
            <person name="Wang S."/>
            <person name="Zhang J."/>
            <person name="Jiao W."/>
            <person name="Li J."/>
            <person name="Xun X."/>
            <person name="Sun Y."/>
            <person name="Guo X."/>
            <person name="Huan P."/>
            <person name="Dong B."/>
            <person name="Zhang L."/>
            <person name="Hu X."/>
            <person name="Sun X."/>
            <person name="Wang J."/>
            <person name="Zhao C."/>
            <person name="Wang Y."/>
            <person name="Wang D."/>
            <person name="Huang X."/>
            <person name="Wang R."/>
            <person name="Lv J."/>
            <person name="Li Y."/>
            <person name="Zhang Z."/>
            <person name="Liu B."/>
            <person name="Lu W."/>
            <person name="Hui Y."/>
            <person name="Liang J."/>
            <person name="Zhou Z."/>
            <person name="Hou R."/>
            <person name="Li X."/>
            <person name="Liu Y."/>
            <person name="Li H."/>
            <person name="Ning X."/>
            <person name="Lin Y."/>
            <person name="Zhao L."/>
            <person name="Xing Q."/>
            <person name="Dou J."/>
            <person name="Li Y."/>
            <person name="Mao J."/>
            <person name="Guo H."/>
            <person name="Dou H."/>
            <person name="Li T."/>
            <person name="Mu C."/>
            <person name="Jiang W."/>
            <person name="Fu Q."/>
            <person name="Fu X."/>
            <person name="Miao Y."/>
            <person name="Liu J."/>
            <person name="Yu Q."/>
            <person name="Li R."/>
            <person name="Liao H."/>
            <person name="Li X."/>
            <person name="Kong Y."/>
            <person name="Jiang Z."/>
            <person name="Chourrout D."/>
            <person name="Li R."/>
            <person name="Bao Z."/>
        </authorList>
    </citation>
    <scope>NUCLEOTIDE SEQUENCE [LARGE SCALE GENOMIC DNA]</scope>
    <source>
        <strain evidence="13 14">PY_sf001</strain>
    </source>
</reference>
<proteinExistence type="inferred from homology"/>
<accession>A0A210PSE0</accession>
<dbReference type="Proteomes" id="UP000242188">
    <property type="component" value="Unassembled WGS sequence"/>
</dbReference>
<evidence type="ECO:0000256" key="9">
    <source>
        <dbReference type="ARBA" id="ARBA00022824"/>
    </source>
</evidence>
<keyword evidence="10 12" id="KW-1133">Transmembrane helix</keyword>
<keyword evidence="9" id="KW-0256">Endoplasmic reticulum</keyword>
<dbReference type="PANTHER" id="PTHR32510:SF3">
    <property type="entry name" value="TRANSMEMBRANE PROTEIN 98"/>
    <property type="match status" value="1"/>
</dbReference>
<organism evidence="13 14">
    <name type="scientific">Mizuhopecten yessoensis</name>
    <name type="common">Japanese scallop</name>
    <name type="synonym">Patinopecten yessoensis</name>
    <dbReference type="NCBI Taxonomy" id="6573"/>
    <lineage>
        <taxon>Eukaryota</taxon>
        <taxon>Metazoa</taxon>
        <taxon>Spiralia</taxon>
        <taxon>Lophotrochozoa</taxon>
        <taxon>Mollusca</taxon>
        <taxon>Bivalvia</taxon>
        <taxon>Autobranchia</taxon>
        <taxon>Pteriomorphia</taxon>
        <taxon>Pectinida</taxon>
        <taxon>Pectinoidea</taxon>
        <taxon>Pectinidae</taxon>
        <taxon>Mizuhopecten</taxon>
    </lineage>
</organism>
<evidence type="ECO:0000256" key="3">
    <source>
        <dbReference type="ARBA" id="ARBA00004648"/>
    </source>
</evidence>
<dbReference type="EMBL" id="NEDP02005528">
    <property type="protein sequence ID" value="OWF39401.1"/>
    <property type="molecule type" value="Genomic_DNA"/>
</dbReference>
<dbReference type="PANTHER" id="PTHR32510">
    <property type="entry name" value="TRANSMEMBRANE PROTEIN 98"/>
    <property type="match status" value="1"/>
</dbReference>
<evidence type="ECO:0000256" key="2">
    <source>
        <dbReference type="ARBA" id="ARBA00004550"/>
    </source>
</evidence>
<dbReference type="GO" id="GO:0005886">
    <property type="term" value="C:plasma membrane"/>
    <property type="evidence" value="ECO:0007669"/>
    <property type="project" value="UniProtKB-SubCell"/>
</dbReference>
<keyword evidence="7" id="KW-0964">Secreted</keyword>
<dbReference type="AlphaFoldDB" id="A0A210PSE0"/>
<evidence type="ECO:0000256" key="8">
    <source>
        <dbReference type="ARBA" id="ARBA00022692"/>
    </source>
</evidence>
<sequence length="243" mass="27014">METMDTVVAVAIGVLATIFLASLVGLFVVCKYRCKKGTDLISSLHKDTRPDIQLIQDSPQGQITDVELDDVRINNPRLEAILQDENWVDDATGLMPHCISILKTCHHLTERLVAMTMGNSQMIQTQELLTDIIAVAKRISPRVDEVVSSMYPPLDPRLLEARCTALVLSVSHLVLVTKHACRMNGGMDWIDQSLANVDEHLRFLQEASLCSEWTSRLPSCDSDQDTEQDIANQITPSNQSSMV</sequence>
<name>A0A210PSE0_MIZYE</name>
<comment type="caution">
    <text evidence="13">The sequence shown here is derived from an EMBL/GenBank/DDBJ whole genome shotgun (WGS) entry which is preliminary data.</text>
</comment>
<feature type="transmembrane region" description="Helical" evidence="12">
    <location>
        <begin position="6"/>
        <end position="29"/>
    </location>
</feature>
<evidence type="ECO:0000256" key="7">
    <source>
        <dbReference type="ARBA" id="ARBA00022525"/>
    </source>
</evidence>
<dbReference type="GO" id="GO:0005615">
    <property type="term" value="C:extracellular space"/>
    <property type="evidence" value="ECO:0007669"/>
    <property type="project" value="UniProtKB-ARBA"/>
</dbReference>
<evidence type="ECO:0000256" key="11">
    <source>
        <dbReference type="ARBA" id="ARBA00023136"/>
    </source>
</evidence>
<evidence type="ECO:0000256" key="4">
    <source>
        <dbReference type="ARBA" id="ARBA00011024"/>
    </source>
</evidence>
<evidence type="ECO:0000256" key="10">
    <source>
        <dbReference type="ARBA" id="ARBA00022989"/>
    </source>
</evidence>
<dbReference type="FunFam" id="1.20.1410.10:FF:000003">
    <property type="entry name" value="Transmembrane protein 98"/>
    <property type="match status" value="1"/>
</dbReference>
<evidence type="ECO:0000313" key="14">
    <source>
        <dbReference type="Proteomes" id="UP000242188"/>
    </source>
</evidence>
<dbReference type="GO" id="GO:0005789">
    <property type="term" value="C:endoplasmic reticulum membrane"/>
    <property type="evidence" value="ECO:0007669"/>
    <property type="project" value="UniProtKB-SubCell"/>
</dbReference>
<dbReference type="Gene3D" id="1.20.1410.10">
    <property type="entry name" value="I/LWEQ domain"/>
    <property type="match status" value="1"/>
</dbReference>
<keyword evidence="8 12" id="KW-0812">Transmembrane</keyword>
<evidence type="ECO:0000256" key="5">
    <source>
        <dbReference type="ARBA" id="ARBA00014380"/>
    </source>
</evidence>
<evidence type="ECO:0000256" key="6">
    <source>
        <dbReference type="ARBA" id="ARBA00022475"/>
    </source>
</evidence>
<comment type="similarity">
    <text evidence="4">Belongs to the TMEM98 family.</text>
</comment>
<gene>
    <name evidence="13" type="ORF">KP79_PYT19239</name>
</gene>
<comment type="subcellular location">
    <subcellularLocation>
        <location evidence="1">Cell membrane</location>
        <topology evidence="1">Single-pass type II membrane protein</topology>
    </subcellularLocation>
    <subcellularLocation>
        <location evidence="3">Endoplasmic reticulum membrane</location>
        <topology evidence="3">Single-pass type II membrane protein</topology>
    </subcellularLocation>
    <subcellularLocation>
        <location evidence="2">Secreted</location>
        <location evidence="2">Extracellular exosome</location>
    </subcellularLocation>
</comment>
<keyword evidence="6" id="KW-1003">Cell membrane</keyword>
<dbReference type="InterPro" id="IPR029668">
    <property type="entry name" value="TMEM98"/>
</dbReference>
<dbReference type="OrthoDB" id="5978425at2759"/>